<feature type="active site" description="Cysteine persulfide intermediate" evidence="11">
    <location>
        <position position="203"/>
    </location>
</feature>
<keyword evidence="1 11" id="KW-0963">Cytoplasm</keyword>
<evidence type="ECO:0000313" key="15">
    <source>
        <dbReference type="Proteomes" id="UP000461880"/>
    </source>
</evidence>
<organism evidence="14 15">
    <name type="scientific">Stecheria intestinalis</name>
    <dbReference type="NCBI Taxonomy" id="2606630"/>
    <lineage>
        <taxon>Bacteria</taxon>
        <taxon>Bacillati</taxon>
        <taxon>Bacillota</taxon>
        <taxon>Erysipelotrichia</taxon>
        <taxon>Erysipelotrichales</taxon>
        <taxon>Erysipelotrichaceae</taxon>
        <taxon>Stecheria</taxon>
    </lineage>
</organism>
<evidence type="ECO:0000256" key="1">
    <source>
        <dbReference type="ARBA" id="ARBA00022490"/>
    </source>
</evidence>
<comment type="function">
    <text evidence="10 11">Catalyzes the 2-thiolation of uridine at the wobble position (U34) of tRNA, leading to the formation of s(2)U34.</text>
</comment>
<keyword evidence="7 11" id="KW-0694">RNA-binding</keyword>
<name>A0A7X2TF91_9FIRM</name>
<dbReference type="GO" id="GO:0103016">
    <property type="term" value="F:tRNA-uridine 2-sulfurtransferase activity"/>
    <property type="evidence" value="ECO:0007669"/>
    <property type="project" value="UniProtKB-EC"/>
</dbReference>
<keyword evidence="8" id="KW-1015">Disulfide bond</keyword>
<dbReference type="RefSeq" id="WP_154502268.1">
    <property type="nucleotide sequence ID" value="NZ_VUMN01000001.1"/>
</dbReference>
<feature type="region of interest" description="Interaction with tRNA" evidence="11">
    <location>
        <begin position="309"/>
        <end position="310"/>
    </location>
</feature>
<dbReference type="GO" id="GO:0000049">
    <property type="term" value="F:tRNA binding"/>
    <property type="evidence" value="ECO:0007669"/>
    <property type="project" value="UniProtKB-KW"/>
</dbReference>
<feature type="region of interest" description="Interaction with target base in tRNA" evidence="11">
    <location>
        <begin position="102"/>
        <end position="104"/>
    </location>
</feature>
<dbReference type="Pfam" id="PF20259">
    <property type="entry name" value="tRNA_Me_trans_M"/>
    <property type="match status" value="1"/>
</dbReference>
<evidence type="ECO:0000259" key="12">
    <source>
        <dbReference type="Pfam" id="PF20258"/>
    </source>
</evidence>
<dbReference type="GO" id="GO:0005524">
    <property type="term" value="F:ATP binding"/>
    <property type="evidence" value="ECO:0007669"/>
    <property type="project" value="UniProtKB-KW"/>
</dbReference>
<gene>
    <name evidence="11 14" type="primary">mnmA</name>
    <name evidence="14" type="ORF">FYJ51_01115</name>
</gene>
<feature type="site" description="Interaction with tRNA" evidence="11">
    <location>
        <position position="132"/>
    </location>
</feature>
<dbReference type="InterPro" id="IPR004506">
    <property type="entry name" value="MnmA-like"/>
</dbReference>
<feature type="site" description="Interaction with tRNA" evidence="11">
    <location>
        <position position="342"/>
    </location>
</feature>
<dbReference type="PANTHER" id="PTHR11933:SF5">
    <property type="entry name" value="MITOCHONDRIAL TRNA-SPECIFIC 2-THIOURIDYLASE 1"/>
    <property type="match status" value="1"/>
</dbReference>
<accession>A0A7X2TF91</accession>
<comment type="similarity">
    <text evidence="11">Belongs to the MnmA/TRMU family.</text>
</comment>
<evidence type="ECO:0000256" key="9">
    <source>
        <dbReference type="ARBA" id="ARBA00051542"/>
    </source>
</evidence>
<proteinExistence type="inferred from homology"/>
<feature type="binding site" evidence="11">
    <location>
        <position position="131"/>
    </location>
    <ligand>
        <name>ATP</name>
        <dbReference type="ChEBI" id="CHEBI:30616"/>
    </ligand>
</feature>
<feature type="domain" description="tRNA-specific 2-thiouridylase MnmA-like central" evidence="13">
    <location>
        <begin position="212"/>
        <end position="274"/>
    </location>
</feature>
<evidence type="ECO:0000313" key="14">
    <source>
        <dbReference type="EMBL" id="MSS57513.1"/>
    </source>
</evidence>
<keyword evidence="5 11" id="KW-0547">Nucleotide-binding</keyword>
<evidence type="ECO:0000256" key="7">
    <source>
        <dbReference type="ARBA" id="ARBA00022884"/>
    </source>
</evidence>
<dbReference type="FunFam" id="3.40.50.620:FF:000115">
    <property type="entry name" value="tRNA-specific 2-thiouridylase MnmA"/>
    <property type="match status" value="1"/>
</dbReference>
<dbReference type="Pfam" id="PF20258">
    <property type="entry name" value="tRNA_Me_trans_C"/>
    <property type="match status" value="1"/>
</dbReference>
<dbReference type="PANTHER" id="PTHR11933">
    <property type="entry name" value="TRNA 5-METHYLAMINOMETHYL-2-THIOURIDYLATE -METHYLTRANSFERASE"/>
    <property type="match status" value="1"/>
</dbReference>
<keyword evidence="15" id="KW-1185">Reference proteome</keyword>
<dbReference type="Gene3D" id="2.30.30.280">
    <property type="entry name" value="Adenine nucleotide alpha hydrolases-like domains"/>
    <property type="match status" value="1"/>
</dbReference>
<feature type="active site" description="Nucleophile" evidence="11">
    <location>
        <position position="107"/>
    </location>
</feature>
<feature type="region of interest" description="Interaction with tRNA" evidence="11">
    <location>
        <begin position="153"/>
        <end position="155"/>
    </location>
</feature>
<evidence type="ECO:0000256" key="8">
    <source>
        <dbReference type="ARBA" id="ARBA00023157"/>
    </source>
</evidence>
<dbReference type="GO" id="GO:0002143">
    <property type="term" value="P:tRNA wobble position uridine thiolation"/>
    <property type="evidence" value="ECO:0007669"/>
    <property type="project" value="TreeGrafter"/>
</dbReference>
<comment type="caution">
    <text evidence="11">Lacks conserved residue(s) required for the propagation of feature annotation.</text>
</comment>
<dbReference type="InterPro" id="IPR046884">
    <property type="entry name" value="MnmA-like_central"/>
</dbReference>
<evidence type="ECO:0000256" key="5">
    <source>
        <dbReference type="ARBA" id="ARBA00022741"/>
    </source>
</evidence>
<evidence type="ECO:0000256" key="3">
    <source>
        <dbReference type="ARBA" id="ARBA00022679"/>
    </source>
</evidence>
<dbReference type="InterPro" id="IPR014729">
    <property type="entry name" value="Rossmann-like_a/b/a_fold"/>
</dbReference>
<feature type="domain" description="tRNA-specific 2-thiouridylase MnmA-like C-terminal" evidence="12">
    <location>
        <begin position="284"/>
        <end position="358"/>
    </location>
</feature>
<dbReference type="HAMAP" id="MF_00144">
    <property type="entry name" value="tRNA_thiouridyl_MnmA"/>
    <property type="match status" value="1"/>
</dbReference>
<dbReference type="Gene3D" id="2.40.30.10">
    <property type="entry name" value="Translation factors"/>
    <property type="match status" value="1"/>
</dbReference>
<sequence>MKVMVGLSGGVDSAVAAYLLKQQGYEVTCAFMRNWDSLTNDDIQGNPTLNDPVCTQEADYADAASVAEKLGLPLLRVDFIQEYWNDVFETFLSEYRKGRTPNPDILCNRYIKFDSFMKFGKEHGFEVVATGHYAKLGFYHGAHVLEKADDRNKDQSYFLCQIHRDVLDHVLFPLGSIDKPEVRKIAADLDLSIAKKKDSTGICFIGERKFREFLSNYLPMKPGKIIDIADGRTVGVHKGVLYYTIGQRKGLDIGGTGPYYVVGKDIYANELYVTDEAHPEWLYSDSCIVKDMNWLMDFTEPADCHGKFRYRQPDQDCRIERIDDTTLKVTYPQLIRSMTPGQEAVFYDGDRVIGGGVIDQVFRNGEDLMQKIRERANG</sequence>
<feature type="binding site" evidence="11">
    <location>
        <begin position="6"/>
        <end position="13"/>
    </location>
    <ligand>
        <name>ATP</name>
        <dbReference type="ChEBI" id="CHEBI:30616"/>
    </ligand>
</feature>
<dbReference type="GO" id="GO:0005737">
    <property type="term" value="C:cytoplasm"/>
    <property type="evidence" value="ECO:0007669"/>
    <property type="project" value="UniProtKB-SubCell"/>
</dbReference>
<dbReference type="CDD" id="cd01998">
    <property type="entry name" value="MnmA_TRMU-like"/>
    <property type="match status" value="1"/>
</dbReference>
<protein>
    <recommendedName>
        <fullName evidence="11">tRNA-specific 2-thiouridylase MnmA</fullName>
        <ecNumber evidence="11">2.8.1.13</ecNumber>
    </recommendedName>
</protein>
<dbReference type="Proteomes" id="UP000461880">
    <property type="component" value="Unassembled WGS sequence"/>
</dbReference>
<comment type="catalytic activity">
    <reaction evidence="9 11">
        <text>S-sulfanyl-L-cysteinyl-[protein] + uridine(34) in tRNA + AH2 + ATP = 2-thiouridine(34) in tRNA + L-cysteinyl-[protein] + A + AMP + diphosphate + H(+)</text>
        <dbReference type="Rhea" id="RHEA:47032"/>
        <dbReference type="Rhea" id="RHEA-COMP:10131"/>
        <dbReference type="Rhea" id="RHEA-COMP:11726"/>
        <dbReference type="Rhea" id="RHEA-COMP:11727"/>
        <dbReference type="Rhea" id="RHEA-COMP:11728"/>
        <dbReference type="ChEBI" id="CHEBI:13193"/>
        <dbReference type="ChEBI" id="CHEBI:15378"/>
        <dbReference type="ChEBI" id="CHEBI:17499"/>
        <dbReference type="ChEBI" id="CHEBI:29950"/>
        <dbReference type="ChEBI" id="CHEBI:30616"/>
        <dbReference type="ChEBI" id="CHEBI:33019"/>
        <dbReference type="ChEBI" id="CHEBI:61963"/>
        <dbReference type="ChEBI" id="CHEBI:65315"/>
        <dbReference type="ChEBI" id="CHEBI:87170"/>
        <dbReference type="ChEBI" id="CHEBI:456215"/>
        <dbReference type="EC" id="2.8.1.13"/>
    </reaction>
</comment>
<dbReference type="NCBIfam" id="NF001138">
    <property type="entry name" value="PRK00143.1"/>
    <property type="match status" value="1"/>
</dbReference>
<dbReference type="Pfam" id="PF03054">
    <property type="entry name" value="tRNA_Me_trans"/>
    <property type="match status" value="1"/>
</dbReference>
<dbReference type="EC" id="2.8.1.13" evidence="11"/>
<dbReference type="AlphaFoldDB" id="A0A7X2TF91"/>
<evidence type="ECO:0000256" key="10">
    <source>
        <dbReference type="ARBA" id="ARBA00056575"/>
    </source>
</evidence>
<dbReference type="SUPFAM" id="SSF52402">
    <property type="entry name" value="Adenine nucleotide alpha hydrolases-like"/>
    <property type="match status" value="1"/>
</dbReference>
<evidence type="ECO:0000256" key="2">
    <source>
        <dbReference type="ARBA" id="ARBA00022555"/>
    </source>
</evidence>
<keyword evidence="4 11" id="KW-0819">tRNA processing</keyword>
<evidence type="ECO:0000256" key="11">
    <source>
        <dbReference type="HAMAP-Rule" id="MF_00144"/>
    </source>
</evidence>
<dbReference type="Gene3D" id="3.40.50.620">
    <property type="entry name" value="HUPs"/>
    <property type="match status" value="1"/>
</dbReference>
<comment type="caution">
    <text evidence="14">The sequence shown here is derived from an EMBL/GenBank/DDBJ whole genome shotgun (WGS) entry which is preliminary data.</text>
</comment>
<evidence type="ECO:0000256" key="4">
    <source>
        <dbReference type="ARBA" id="ARBA00022694"/>
    </source>
</evidence>
<dbReference type="EMBL" id="VUMN01000001">
    <property type="protein sequence ID" value="MSS57513.1"/>
    <property type="molecule type" value="Genomic_DNA"/>
</dbReference>
<keyword evidence="6 11" id="KW-0067">ATP-binding</keyword>
<keyword evidence="2 11" id="KW-0820">tRNA-binding</keyword>
<evidence type="ECO:0000259" key="13">
    <source>
        <dbReference type="Pfam" id="PF20259"/>
    </source>
</evidence>
<reference evidence="14 15" key="1">
    <citation type="submission" date="2019-08" db="EMBL/GenBank/DDBJ databases">
        <title>In-depth cultivation of the pig gut microbiome towards novel bacterial diversity and tailored functional studies.</title>
        <authorList>
            <person name="Wylensek D."/>
            <person name="Hitch T.C.A."/>
            <person name="Clavel T."/>
        </authorList>
    </citation>
    <scope>NUCLEOTIDE SEQUENCE [LARGE SCALE GENOMIC DNA]</scope>
    <source>
        <strain evidence="14 15">Oil+RF-744-GAM-WT-6</strain>
    </source>
</reference>
<dbReference type="InterPro" id="IPR023382">
    <property type="entry name" value="MnmA-like_central_sf"/>
</dbReference>
<dbReference type="InterPro" id="IPR046885">
    <property type="entry name" value="MnmA-like_C"/>
</dbReference>
<keyword evidence="3 11" id="KW-0808">Transferase</keyword>
<dbReference type="FunFam" id="2.30.30.280:FF:000001">
    <property type="entry name" value="tRNA-specific 2-thiouridylase MnmA"/>
    <property type="match status" value="1"/>
</dbReference>
<dbReference type="NCBIfam" id="TIGR00420">
    <property type="entry name" value="trmU"/>
    <property type="match status" value="1"/>
</dbReference>
<feature type="binding site" evidence="11">
    <location>
        <position position="32"/>
    </location>
    <ligand>
        <name>ATP</name>
        <dbReference type="ChEBI" id="CHEBI:30616"/>
    </ligand>
</feature>
<dbReference type="FunFam" id="2.40.30.10:FF:000023">
    <property type="entry name" value="tRNA-specific 2-thiouridylase MnmA"/>
    <property type="match status" value="1"/>
</dbReference>
<comment type="subcellular location">
    <subcellularLocation>
        <location evidence="11">Cytoplasm</location>
    </subcellularLocation>
</comment>
<evidence type="ECO:0000256" key="6">
    <source>
        <dbReference type="ARBA" id="ARBA00022840"/>
    </source>
</evidence>